<proteinExistence type="predicted"/>
<organism evidence="1 2">
    <name type="scientific">Deinandra increscens subsp. villosa</name>
    <dbReference type="NCBI Taxonomy" id="3103831"/>
    <lineage>
        <taxon>Eukaryota</taxon>
        <taxon>Viridiplantae</taxon>
        <taxon>Streptophyta</taxon>
        <taxon>Embryophyta</taxon>
        <taxon>Tracheophyta</taxon>
        <taxon>Spermatophyta</taxon>
        <taxon>Magnoliopsida</taxon>
        <taxon>eudicotyledons</taxon>
        <taxon>Gunneridae</taxon>
        <taxon>Pentapetalae</taxon>
        <taxon>asterids</taxon>
        <taxon>campanulids</taxon>
        <taxon>Asterales</taxon>
        <taxon>Asteraceae</taxon>
        <taxon>Asteroideae</taxon>
        <taxon>Heliantheae alliance</taxon>
        <taxon>Madieae</taxon>
        <taxon>Madiinae</taxon>
        <taxon>Deinandra</taxon>
    </lineage>
</organism>
<name>A0AAP0D954_9ASTR</name>
<sequence>MAKTKSGGDLDLVAVGKHDFDFEITCKRFKTWLIAKHKQNPHHGFDFDFETTCKRFKNWVSKQHLPTINPKEAFLDLFSAAGAAYSMGLYGHRLIRLICDDFGFPQPSPQSQFLSMCGGRYRPLLESFLARGHGEAGTNVALMMACNTGISFLMNNIRGGKEDVHTSLVAGFGWGLMISLVRGVRGPSVLPAAALCALLNAGFYKMGLGLYRIKL</sequence>
<evidence type="ECO:0000313" key="1">
    <source>
        <dbReference type="EMBL" id="KAK9068615.1"/>
    </source>
</evidence>
<keyword evidence="2" id="KW-1185">Reference proteome</keyword>
<reference evidence="1 2" key="1">
    <citation type="submission" date="2024-04" db="EMBL/GenBank/DDBJ databases">
        <title>The reference genome of an endangered Asteraceae, Deinandra increscens subsp. villosa, native to the Central Coast of California.</title>
        <authorList>
            <person name="Guilliams M."/>
            <person name="Hasenstab-Lehman K."/>
            <person name="Meyer R."/>
            <person name="Mcevoy S."/>
        </authorList>
    </citation>
    <scope>NUCLEOTIDE SEQUENCE [LARGE SCALE GENOMIC DNA]</scope>
    <source>
        <tissue evidence="1">Leaf</tissue>
    </source>
</reference>
<evidence type="ECO:0000313" key="2">
    <source>
        <dbReference type="Proteomes" id="UP001408789"/>
    </source>
</evidence>
<dbReference type="EMBL" id="JBCNJP010000014">
    <property type="protein sequence ID" value="KAK9068615.1"/>
    <property type="molecule type" value="Genomic_DNA"/>
</dbReference>
<dbReference type="AlphaFoldDB" id="A0AAP0D954"/>
<accession>A0AAP0D954</accession>
<comment type="caution">
    <text evidence="1">The sequence shown here is derived from an EMBL/GenBank/DDBJ whole genome shotgun (WGS) entry which is preliminary data.</text>
</comment>
<dbReference type="Proteomes" id="UP001408789">
    <property type="component" value="Unassembled WGS sequence"/>
</dbReference>
<gene>
    <name evidence="1" type="ORF">SSX86_012730</name>
</gene>
<protein>
    <submittedName>
        <fullName evidence="1">Uncharacterized protein</fullName>
    </submittedName>
</protein>